<sequence length="163" mass="17994">MVSSDSLKKPDTVPSKSERTCSSLDTSVEQVHVRRLTYVTVNTQTLLKGPPSNLGEYVCQTPPDFLPPQDTSIVDPLLLRSSHHPLPLSTLNRTEDSSPEVGCGVRCKVEQCTKGCEAWAQALDMSCQTVCNGTQELLPPKELYCVLGCHDALNRYFQQLKES</sequence>
<protein>
    <submittedName>
        <fullName evidence="2">Uncharacterized protein</fullName>
    </submittedName>
</protein>
<comment type="caution">
    <text evidence="2">The sequence shown here is derived from an EMBL/GenBank/DDBJ whole genome shotgun (WGS) entry which is preliminary data.</text>
</comment>
<feature type="compositionally biased region" description="Basic and acidic residues" evidence="1">
    <location>
        <begin position="1"/>
        <end position="19"/>
    </location>
</feature>
<organism evidence="2 3">
    <name type="scientific">Vespula pensylvanica</name>
    <name type="common">Western yellow jacket</name>
    <name type="synonym">Wasp</name>
    <dbReference type="NCBI Taxonomy" id="30213"/>
    <lineage>
        <taxon>Eukaryota</taxon>
        <taxon>Metazoa</taxon>
        <taxon>Ecdysozoa</taxon>
        <taxon>Arthropoda</taxon>
        <taxon>Hexapoda</taxon>
        <taxon>Insecta</taxon>
        <taxon>Pterygota</taxon>
        <taxon>Neoptera</taxon>
        <taxon>Endopterygota</taxon>
        <taxon>Hymenoptera</taxon>
        <taxon>Apocrita</taxon>
        <taxon>Aculeata</taxon>
        <taxon>Vespoidea</taxon>
        <taxon>Vespidae</taxon>
        <taxon>Vespinae</taxon>
        <taxon>Vespula</taxon>
    </lineage>
</organism>
<evidence type="ECO:0000313" key="2">
    <source>
        <dbReference type="EMBL" id="KAF7435297.1"/>
    </source>
</evidence>
<evidence type="ECO:0000256" key="1">
    <source>
        <dbReference type="SAM" id="MobiDB-lite"/>
    </source>
</evidence>
<proteinExistence type="predicted"/>
<dbReference type="AlphaFoldDB" id="A0A834PC22"/>
<dbReference type="Proteomes" id="UP000600918">
    <property type="component" value="Unassembled WGS sequence"/>
</dbReference>
<reference evidence="2" key="1">
    <citation type="journal article" date="2020" name="G3 (Bethesda)">
        <title>High-Quality Assemblies for Three Invasive Social Wasps from the &lt;i&gt;Vespula&lt;/i&gt; Genus.</title>
        <authorList>
            <person name="Harrop T.W.R."/>
            <person name="Guhlin J."/>
            <person name="McLaughlin G.M."/>
            <person name="Permina E."/>
            <person name="Stockwell P."/>
            <person name="Gilligan J."/>
            <person name="Le Lec M.F."/>
            <person name="Gruber M.A.M."/>
            <person name="Quinn O."/>
            <person name="Lovegrove M."/>
            <person name="Duncan E.J."/>
            <person name="Remnant E.J."/>
            <person name="Van Eeckhoven J."/>
            <person name="Graham B."/>
            <person name="Knapp R.A."/>
            <person name="Langford K.W."/>
            <person name="Kronenberg Z."/>
            <person name="Press M.O."/>
            <person name="Eacker S.M."/>
            <person name="Wilson-Rankin E.E."/>
            <person name="Purcell J."/>
            <person name="Lester P.J."/>
            <person name="Dearden P.K."/>
        </authorList>
    </citation>
    <scope>NUCLEOTIDE SEQUENCE</scope>
    <source>
        <strain evidence="2">Volc-1</strain>
    </source>
</reference>
<name>A0A834PC22_VESPE</name>
<evidence type="ECO:0000313" key="3">
    <source>
        <dbReference type="Proteomes" id="UP000600918"/>
    </source>
</evidence>
<dbReference type="EMBL" id="JACSDY010000002">
    <property type="protein sequence ID" value="KAF7435297.1"/>
    <property type="molecule type" value="Genomic_DNA"/>
</dbReference>
<accession>A0A834PC22</accession>
<gene>
    <name evidence="2" type="ORF">H0235_003488</name>
</gene>
<keyword evidence="3" id="KW-1185">Reference proteome</keyword>
<feature type="region of interest" description="Disordered" evidence="1">
    <location>
        <begin position="1"/>
        <end position="21"/>
    </location>
</feature>